<organism evidence="7 8">
    <name type="scientific">Acinetobacter haemolyticus ATCC 19194</name>
    <dbReference type="NCBI Taxonomy" id="707232"/>
    <lineage>
        <taxon>Bacteria</taxon>
        <taxon>Pseudomonadati</taxon>
        <taxon>Pseudomonadota</taxon>
        <taxon>Gammaproteobacteria</taxon>
        <taxon>Moraxellales</taxon>
        <taxon>Moraxellaceae</taxon>
        <taxon>Acinetobacter</taxon>
    </lineage>
</organism>
<accession>D4XP88</accession>
<dbReference type="PANTHER" id="PTHR12534:SF0">
    <property type="entry name" value="SMALL RIBOSOMAL SUBUNIT PROTEIN US2M"/>
    <property type="match status" value="1"/>
</dbReference>
<evidence type="ECO:0000256" key="6">
    <source>
        <dbReference type="RuleBase" id="RU003631"/>
    </source>
</evidence>
<dbReference type="PANTHER" id="PTHR12534">
    <property type="entry name" value="30S RIBOSOMAL PROTEIN S2 PROKARYOTIC AND ORGANELLAR"/>
    <property type="match status" value="1"/>
</dbReference>
<dbReference type="InterPro" id="IPR023591">
    <property type="entry name" value="Ribosomal_uS2_flav_dom_sf"/>
</dbReference>
<dbReference type="CDD" id="cd01425">
    <property type="entry name" value="RPS2"/>
    <property type="match status" value="1"/>
</dbReference>
<dbReference type="NCBIfam" id="TIGR01011">
    <property type="entry name" value="rpsB_bact"/>
    <property type="match status" value="1"/>
</dbReference>
<reference evidence="8" key="1">
    <citation type="submission" date="2010-03" db="EMBL/GenBank/DDBJ databases">
        <title>Complete sequence of Mobiluncus curtisii ATCC 43063.</title>
        <authorList>
            <person name="Muzny D."/>
            <person name="Qin X."/>
            <person name="Deng J."/>
            <person name="Jiang H."/>
            <person name="Liu Y."/>
            <person name="Qu J."/>
            <person name="Song X.-Z."/>
            <person name="Zhang L."/>
            <person name="Thornton R."/>
            <person name="Coyle M."/>
            <person name="Francisco L."/>
            <person name="Jackson L."/>
            <person name="Javaid M."/>
            <person name="Korchina V."/>
            <person name="Kovar C."/>
            <person name="Mata R."/>
            <person name="Mathew T."/>
            <person name="Ngo R."/>
            <person name="Nguyen L."/>
            <person name="Nguyen N."/>
            <person name="Okwuonu G."/>
            <person name="Ongeri F."/>
            <person name="Pham C."/>
            <person name="Simmons D."/>
            <person name="Wilczek-Boney K."/>
            <person name="Hale W."/>
            <person name="Jakkamsetti A."/>
            <person name="Pham P."/>
            <person name="Ruth R."/>
            <person name="San Lucas F."/>
            <person name="Warren J."/>
            <person name="Zhang J."/>
            <person name="Zhao Z."/>
            <person name="Zhou C."/>
            <person name="Zhu D."/>
            <person name="Lee S."/>
            <person name="Bess C."/>
            <person name="Blankenburg K."/>
            <person name="Forbes L."/>
            <person name="Fu Q."/>
            <person name="Gubbala S."/>
            <person name="Hirani K."/>
            <person name="Jayaseelan J.C."/>
            <person name="Lara F."/>
            <person name="Munidasa M."/>
            <person name="Palculict T."/>
            <person name="Patil S."/>
            <person name="Pu L.-L."/>
            <person name="Saada N."/>
            <person name="Tang L."/>
            <person name="Weissenberger G."/>
            <person name="Zhu Y."/>
            <person name="Hemphill L."/>
            <person name="Shang Y."/>
            <person name="Youmans B."/>
            <person name="Ayvaz T."/>
            <person name="Ross M."/>
            <person name="Santibanez J."/>
            <person name="Aqrawi P."/>
            <person name="Gross S."/>
            <person name="Joshi V."/>
            <person name="Fowler G."/>
            <person name="Nazareth L."/>
            <person name="Reid J."/>
            <person name="Worley K."/>
            <person name="Petrosino J."/>
            <person name="Highlander S."/>
            <person name="Gibbs R."/>
            <person name="Gibbs R."/>
        </authorList>
    </citation>
    <scope>NUCLEOTIDE SEQUENCE [LARGE SCALE GENOMIC DNA]</scope>
    <source>
        <strain evidence="8">ATCC 19194</strain>
    </source>
</reference>
<dbReference type="PROSITE" id="PS00963">
    <property type="entry name" value="RIBOSOMAL_S2_2"/>
    <property type="match status" value="1"/>
</dbReference>
<comment type="similarity">
    <text evidence="1 5 6">Belongs to the universal ribosomal protein uS2 family.</text>
</comment>
<evidence type="ECO:0000256" key="1">
    <source>
        <dbReference type="ARBA" id="ARBA00006242"/>
    </source>
</evidence>
<keyword evidence="3 5" id="KW-0687">Ribonucleoprotein</keyword>
<dbReference type="PROSITE" id="PS00962">
    <property type="entry name" value="RIBOSOMAL_S2_1"/>
    <property type="match status" value="1"/>
</dbReference>
<dbReference type="AlphaFoldDB" id="D4XP88"/>
<dbReference type="FunFam" id="1.10.287.610:FF:000001">
    <property type="entry name" value="30S ribosomal protein S2"/>
    <property type="match status" value="1"/>
</dbReference>
<evidence type="ECO:0000256" key="3">
    <source>
        <dbReference type="ARBA" id="ARBA00023274"/>
    </source>
</evidence>
<evidence type="ECO:0000313" key="7">
    <source>
        <dbReference type="EMBL" id="EFF82969.1"/>
    </source>
</evidence>
<proteinExistence type="inferred from homology"/>
<dbReference type="HAMAP" id="MF_00291_B">
    <property type="entry name" value="Ribosomal_uS2_B"/>
    <property type="match status" value="1"/>
</dbReference>
<evidence type="ECO:0000256" key="2">
    <source>
        <dbReference type="ARBA" id="ARBA00022980"/>
    </source>
</evidence>
<dbReference type="Gene3D" id="1.10.287.610">
    <property type="entry name" value="Helix hairpin bin"/>
    <property type="match status" value="1"/>
</dbReference>
<dbReference type="GO" id="GO:0006412">
    <property type="term" value="P:translation"/>
    <property type="evidence" value="ECO:0007669"/>
    <property type="project" value="UniProtKB-UniRule"/>
</dbReference>
<dbReference type="PRINTS" id="PR00395">
    <property type="entry name" value="RIBOSOMALS2"/>
</dbReference>
<dbReference type="Pfam" id="PF00318">
    <property type="entry name" value="Ribosomal_S2"/>
    <property type="match status" value="1"/>
</dbReference>
<gene>
    <name evidence="5 7" type="primary">rpsB</name>
    <name evidence="7" type="ORF">HMP0015_1530</name>
</gene>
<dbReference type="Gene3D" id="3.40.50.10490">
    <property type="entry name" value="Glucose-6-phosphate isomerase like protein, domain 1"/>
    <property type="match status" value="1"/>
</dbReference>
<dbReference type="HOGENOM" id="CLU_040318_1_2_6"/>
<dbReference type="GO" id="GO:0022627">
    <property type="term" value="C:cytosolic small ribosomal subunit"/>
    <property type="evidence" value="ECO:0007669"/>
    <property type="project" value="TreeGrafter"/>
</dbReference>
<protein>
    <recommendedName>
        <fullName evidence="4 5">Small ribosomal subunit protein uS2</fullName>
    </recommendedName>
</protein>
<evidence type="ECO:0000256" key="5">
    <source>
        <dbReference type="HAMAP-Rule" id="MF_00291"/>
    </source>
</evidence>
<dbReference type="SUPFAM" id="SSF52313">
    <property type="entry name" value="Ribosomal protein S2"/>
    <property type="match status" value="1"/>
</dbReference>
<sequence length="282" mass="31319">MSSVATTDKVTAIPWVENADIWRPNPNFKVKKMADYNVSMRDLLQAGAHFGHQTRFWNPKMRQYIFGARNKIHIINLEHTVPALNDALNFVNNLASKKNKVLFVGTKRAASNIIREQAQRAGQPYVDHRWLGGMLTNWKTLRQSINRLKDLQTQSQDGTFAKLTKREALERTREMEKLERALGGVKNMGGLPDALFVIDVDHEAIAIKEAKNLGIPVIGIVDTNSNPDNVDYVIPGNDDAIRAVTLYASAMADAILAGKEYAQSQANAQAKGEEAAKEAPEA</sequence>
<keyword evidence="2 5" id="KW-0689">Ribosomal protein</keyword>
<comment type="caution">
    <text evidence="7">The sequence shown here is derived from an EMBL/GenBank/DDBJ whole genome shotgun (WGS) entry which is preliminary data.</text>
</comment>
<dbReference type="InterPro" id="IPR001865">
    <property type="entry name" value="Ribosomal_uS2"/>
</dbReference>
<dbReference type="InterPro" id="IPR018130">
    <property type="entry name" value="Ribosomal_uS2_CS"/>
</dbReference>
<dbReference type="Proteomes" id="UP000003085">
    <property type="component" value="Unassembled WGS sequence"/>
</dbReference>
<dbReference type="GO" id="GO:0003735">
    <property type="term" value="F:structural constituent of ribosome"/>
    <property type="evidence" value="ECO:0007669"/>
    <property type="project" value="InterPro"/>
</dbReference>
<evidence type="ECO:0000313" key="8">
    <source>
        <dbReference type="Proteomes" id="UP000003085"/>
    </source>
</evidence>
<dbReference type="InterPro" id="IPR005706">
    <property type="entry name" value="Ribosomal_uS2_bac/mit/plastid"/>
</dbReference>
<evidence type="ECO:0000256" key="4">
    <source>
        <dbReference type="ARBA" id="ARBA00035256"/>
    </source>
</evidence>
<dbReference type="EMBL" id="ADMT01000143">
    <property type="protein sequence ID" value="EFF82969.1"/>
    <property type="molecule type" value="Genomic_DNA"/>
</dbReference>
<name>D4XP88_ACIHA</name>